<gene>
    <name evidence="3" type="ORF">QUF85_11285</name>
</gene>
<name>A0AAJ1VDZ1_9BACI</name>
<feature type="region of interest" description="Disordered" evidence="1">
    <location>
        <begin position="1"/>
        <end position="20"/>
    </location>
</feature>
<sequence>MNTRQETPEEKRERLRQEELKKNPNVALRDGIDRAENGNLADLAGGLGWKGTGILIIVLIVGYVLYKLFF</sequence>
<protein>
    <submittedName>
        <fullName evidence="3">DUF6366 family protein</fullName>
    </submittedName>
</protein>
<dbReference type="EMBL" id="JAUCFI010000003">
    <property type="protein sequence ID" value="MDM5283888.1"/>
    <property type="molecule type" value="Genomic_DNA"/>
</dbReference>
<dbReference type="AlphaFoldDB" id="A0AAJ1VDZ1"/>
<dbReference type="Proteomes" id="UP001238973">
    <property type="component" value="Unassembled WGS sequence"/>
</dbReference>
<proteinExistence type="predicted"/>
<keyword evidence="2" id="KW-1133">Transmembrane helix</keyword>
<evidence type="ECO:0000256" key="2">
    <source>
        <dbReference type="SAM" id="Phobius"/>
    </source>
</evidence>
<reference evidence="3" key="1">
    <citation type="submission" date="2023-06" db="EMBL/GenBank/DDBJ databases">
        <title>Comparative genomics of Bacillaceae isolates and their secondary metabolite potential.</title>
        <authorList>
            <person name="Song L."/>
            <person name="Nielsen L.J."/>
            <person name="Mohite O."/>
            <person name="Xu X."/>
            <person name="Weber T."/>
            <person name="Kovacs A.T."/>
        </authorList>
    </citation>
    <scope>NUCLEOTIDE SEQUENCE</scope>
    <source>
        <strain evidence="3">G1S1</strain>
    </source>
</reference>
<evidence type="ECO:0000313" key="3">
    <source>
        <dbReference type="EMBL" id="MDM5283888.1"/>
    </source>
</evidence>
<dbReference type="InterPro" id="IPR045946">
    <property type="entry name" value="DUF6366"/>
</dbReference>
<organism evidence="3 4">
    <name type="scientific">Peribacillus frigoritolerans</name>
    <dbReference type="NCBI Taxonomy" id="450367"/>
    <lineage>
        <taxon>Bacteria</taxon>
        <taxon>Bacillati</taxon>
        <taxon>Bacillota</taxon>
        <taxon>Bacilli</taxon>
        <taxon>Bacillales</taxon>
        <taxon>Bacillaceae</taxon>
        <taxon>Peribacillus</taxon>
    </lineage>
</organism>
<keyword evidence="2" id="KW-0812">Transmembrane</keyword>
<comment type="caution">
    <text evidence="3">The sequence shown here is derived from an EMBL/GenBank/DDBJ whole genome shotgun (WGS) entry which is preliminary data.</text>
</comment>
<keyword evidence="2" id="KW-0472">Membrane</keyword>
<evidence type="ECO:0000256" key="1">
    <source>
        <dbReference type="SAM" id="MobiDB-lite"/>
    </source>
</evidence>
<feature type="transmembrane region" description="Helical" evidence="2">
    <location>
        <begin position="47"/>
        <end position="66"/>
    </location>
</feature>
<accession>A0AAJ1VDZ1</accession>
<dbReference type="RefSeq" id="WP_048685394.1">
    <property type="nucleotide sequence ID" value="NZ_BAAAIW010000007.1"/>
</dbReference>
<dbReference type="Pfam" id="PF19893">
    <property type="entry name" value="DUF6366"/>
    <property type="match status" value="1"/>
</dbReference>
<evidence type="ECO:0000313" key="4">
    <source>
        <dbReference type="Proteomes" id="UP001238973"/>
    </source>
</evidence>